<dbReference type="Proteomes" id="UP000256999">
    <property type="component" value="Unassembled WGS sequence"/>
</dbReference>
<evidence type="ECO:0000313" key="5">
    <source>
        <dbReference type="EMBL" id="REL31550.1"/>
    </source>
</evidence>
<gene>
    <name evidence="6" type="ORF">DXX92_17655</name>
    <name evidence="5" type="ORF">DXX94_12930</name>
</gene>
<reference evidence="5" key="2">
    <citation type="submission" date="2018-08" db="EMBL/GenBank/DDBJ databases">
        <authorList>
            <person name="Ferrada E.E."/>
            <person name="Latorre B.A."/>
        </authorList>
    </citation>
    <scope>NUCLEOTIDE SEQUENCE</scope>
    <source>
        <strain evidence="5">H3</strain>
    </source>
</reference>
<comment type="caution">
    <text evidence="5">The sequence shown here is derived from an EMBL/GenBank/DDBJ whole genome shotgun (WGS) entry which is preliminary data.</text>
</comment>
<dbReference type="OrthoDB" id="9809430at2"/>
<accession>A0A3E0U485</accession>
<evidence type="ECO:0000256" key="3">
    <source>
        <dbReference type="PROSITE-ProRule" id="PRU01106"/>
    </source>
</evidence>
<dbReference type="Gene3D" id="3.10.129.10">
    <property type="entry name" value="Hotdog Thioesterase"/>
    <property type="match status" value="1"/>
</dbReference>
<proteinExistence type="inferred from homology"/>
<dbReference type="Proteomes" id="UP000256899">
    <property type="component" value="Unassembled WGS sequence"/>
</dbReference>
<evidence type="ECO:0000256" key="2">
    <source>
        <dbReference type="ARBA" id="ARBA00022801"/>
    </source>
</evidence>
<dbReference type="SUPFAM" id="SSF54637">
    <property type="entry name" value="Thioesterase/thiol ester dehydrase-isomerase"/>
    <property type="match status" value="1"/>
</dbReference>
<keyword evidence="7" id="KW-1185">Reference proteome</keyword>
<dbReference type="InterPro" id="IPR033120">
    <property type="entry name" value="HOTDOG_ACOT"/>
</dbReference>
<evidence type="ECO:0000256" key="1">
    <source>
        <dbReference type="ARBA" id="ARBA00010458"/>
    </source>
</evidence>
<dbReference type="PANTHER" id="PTHR11049:SF16">
    <property type="entry name" value="PROTEIN VDLD"/>
    <property type="match status" value="1"/>
</dbReference>
<dbReference type="InterPro" id="IPR029069">
    <property type="entry name" value="HotDog_dom_sf"/>
</dbReference>
<sequence length="164" mass="18221">MTTDNTPTSNTVEFRFLAEPTDVNFGGKVHGGMVMKWIDQASYACAAQWSKHYCVTVSANAIRFIRPILVGQLISIEARIVHTGKSSMHIYVVVRAGDPKTGKQAVTNRCFITFMAVDDTGYPTPVPAYTAISDEDKQLEKVAIQAKDFAKKLDNDFEEKLGWK</sequence>
<dbReference type="PANTHER" id="PTHR11049">
    <property type="entry name" value="ACYL COENZYME A THIOESTER HYDROLASE"/>
    <property type="match status" value="1"/>
</dbReference>
<dbReference type="RefSeq" id="WP_116001986.1">
    <property type="nucleotide sequence ID" value="NZ_QUOT01000001.1"/>
</dbReference>
<comment type="similarity">
    <text evidence="1">Belongs to the acyl coenzyme A hydrolase family.</text>
</comment>
<keyword evidence="2 3" id="KW-0378">Hydrolase</keyword>
<name>A0A3E0U485_9GAMM</name>
<dbReference type="GO" id="GO:0006637">
    <property type="term" value="P:acyl-CoA metabolic process"/>
    <property type="evidence" value="ECO:0007669"/>
    <property type="project" value="TreeGrafter"/>
</dbReference>
<dbReference type="GO" id="GO:0005829">
    <property type="term" value="C:cytosol"/>
    <property type="evidence" value="ECO:0007669"/>
    <property type="project" value="TreeGrafter"/>
</dbReference>
<dbReference type="EMBL" id="QUOV01000001">
    <property type="protein sequence ID" value="REL36990.1"/>
    <property type="molecule type" value="Genomic_DNA"/>
</dbReference>
<dbReference type="InterPro" id="IPR006683">
    <property type="entry name" value="Thioestr_dom"/>
</dbReference>
<protein>
    <submittedName>
        <fullName evidence="5">Acyl-CoA thioesterase</fullName>
    </submittedName>
</protein>
<dbReference type="PROSITE" id="PS51770">
    <property type="entry name" value="HOTDOG_ACOT"/>
    <property type="match status" value="1"/>
</dbReference>
<evidence type="ECO:0000313" key="7">
    <source>
        <dbReference type="Proteomes" id="UP000256899"/>
    </source>
</evidence>
<dbReference type="InterPro" id="IPR040170">
    <property type="entry name" value="Cytosol_ACT"/>
</dbReference>
<evidence type="ECO:0000313" key="8">
    <source>
        <dbReference type="Proteomes" id="UP000256999"/>
    </source>
</evidence>
<evidence type="ECO:0000313" key="6">
    <source>
        <dbReference type="EMBL" id="REL36990.1"/>
    </source>
</evidence>
<reference evidence="7 8" key="1">
    <citation type="submission" date="2018-08" db="EMBL/GenBank/DDBJ databases">
        <title>Thalassotalea euphylliae genome.</title>
        <authorList>
            <person name="Summers S."/>
            <person name="Rice S.A."/>
            <person name="Freckelton M.L."/>
            <person name="Nedved B.T."/>
            <person name="Hadfield M.G."/>
        </authorList>
    </citation>
    <scope>NUCLEOTIDE SEQUENCE [LARGE SCALE GENOMIC DNA]</scope>
    <source>
        <strain evidence="6 8">H2</strain>
        <strain evidence="7">H3</strain>
    </source>
</reference>
<dbReference type="AlphaFoldDB" id="A0A3E0U485"/>
<dbReference type="EMBL" id="QUOT01000001">
    <property type="protein sequence ID" value="REL31550.1"/>
    <property type="molecule type" value="Genomic_DNA"/>
</dbReference>
<organism evidence="5 7">
    <name type="scientific">Thalassotalea euphylliae</name>
    <dbReference type="NCBI Taxonomy" id="1655234"/>
    <lineage>
        <taxon>Bacteria</taxon>
        <taxon>Pseudomonadati</taxon>
        <taxon>Pseudomonadota</taxon>
        <taxon>Gammaproteobacteria</taxon>
        <taxon>Alteromonadales</taxon>
        <taxon>Colwelliaceae</taxon>
        <taxon>Thalassotalea</taxon>
    </lineage>
</organism>
<dbReference type="CDD" id="cd03442">
    <property type="entry name" value="BFIT_BACH"/>
    <property type="match status" value="1"/>
</dbReference>
<dbReference type="GO" id="GO:0052816">
    <property type="term" value="F:long-chain fatty acyl-CoA hydrolase activity"/>
    <property type="evidence" value="ECO:0007669"/>
    <property type="project" value="TreeGrafter"/>
</dbReference>
<feature type="domain" description="HotDog ACOT-type" evidence="4">
    <location>
        <begin position="8"/>
        <end position="120"/>
    </location>
</feature>
<evidence type="ECO:0000259" key="4">
    <source>
        <dbReference type="PROSITE" id="PS51770"/>
    </source>
</evidence>
<dbReference type="Pfam" id="PF03061">
    <property type="entry name" value="4HBT"/>
    <property type="match status" value="1"/>
</dbReference>